<evidence type="ECO:0000313" key="1">
    <source>
        <dbReference type="EMBL" id="CDI43282.1"/>
    </source>
</evidence>
<dbReference type="Pfam" id="PF19791">
    <property type="entry name" value="DUF6275"/>
    <property type="match status" value="1"/>
</dbReference>
<sequence length="80" mass="9506">MTDTEFIQAAKRACIDDIKGHYSDPTHYKYVAEMIWYCCTLGNYKALFCVYDTDYIISRYYNATYVNSEDELMIDGYEYD</sequence>
<dbReference type="EMBL" id="CBUH010000169">
    <property type="protein sequence ID" value="CDI43282.1"/>
    <property type="molecule type" value="Genomic_DNA"/>
</dbReference>
<gene>
    <name evidence="1" type="ORF">LHCIRMBIA953_02553</name>
    <name evidence="2" type="ORF">LHCIRMBIA953_02637</name>
</gene>
<protein>
    <submittedName>
        <fullName evidence="1">Uncharacterized protein</fullName>
    </submittedName>
</protein>
<dbReference type="RefSeq" id="WP_023061938.1">
    <property type="nucleotide sequence ID" value="NZ_CBUH010000169.1"/>
</dbReference>
<dbReference type="Proteomes" id="UP000017243">
    <property type="component" value="Unassembled WGS sequence"/>
</dbReference>
<evidence type="ECO:0000313" key="3">
    <source>
        <dbReference type="Proteomes" id="UP000017243"/>
    </source>
</evidence>
<accession>U4QFE5</accession>
<comment type="caution">
    <text evidence="1">The sequence shown here is derived from an EMBL/GenBank/DDBJ whole genome shotgun (WGS) entry which is preliminary data.</text>
</comment>
<name>U4QFE5_LACHE</name>
<evidence type="ECO:0000313" key="2">
    <source>
        <dbReference type="EMBL" id="CDI43364.1"/>
    </source>
</evidence>
<proteinExistence type="predicted"/>
<dbReference type="EMBL" id="CBUH010000169">
    <property type="protein sequence ID" value="CDI43364.1"/>
    <property type="molecule type" value="Genomic_DNA"/>
</dbReference>
<reference evidence="1 3" key="1">
    <citation type="submission" date="2013-09" db="EMBL/GenBank/DDBJ databases">
        <title>Draft Genome Sequence of five Lactobacillus helveticus strains CIRM-BIA 101T, 103, 104, 951 and 953 isolated from milk product.</title>
        <authorList>
            <person name="Valence F."/>
            <person name="Chuat V."/>
            <person name="Ma L."/>
            <person name="Creno S."/>
            <person name="Falentin H."/>
            <person name="Lortal S."/>
            <person name="Bizet C."/>
            <person name="Clermont D."/>
            <person name="Loux V."/>
            <person name="Bouchier C."/>
            <person name="Cousin S."/>
        </authorList>
    </citation>
    <scope>NUCLEOTIDE SEQUENCE [LARGE SCALE GENOMIC DNA]</scope>
    <source>
        <strain evidence="1 3">CIRM-BIA 953</strain>
    </source>
</reference>
<dbReference type="AlphaFoldDB" id="U4QFE5"/>
<dbReference type="InterPro" id="IPR046242">
    <property type="entry name" value="DUF6275"/>
</dbReference>
<organism evidence="1 3">
    <name type="scientific">Lactobacillus helveticus CIRM-BIA 953</name>
    <dbReference type="NCBI Taxonomy" id="1226335"/>
    <lineage>
        <taxon>Bacteria</taxon>
        <taxon>Bacillati</taxon>
        <taxon>Bacillota</taxon>
        <taxon>Bacilli</taxon>
        <taxon>Lactobacillales</taxon>
        <taxon>Lactobacillaceae</taxon>
        <taxon>Lactobacillus</taxon>
    </lineage>
</organism>